<keyword evidence="2" id="KW-0732">Signal</keyword>
<feature type="signal peptide" evidence="2">
    <location>
        <begin position="1"/>
        <end position="21"/>
    </location>
</feature>
<comment type="caution">
    <text evidence="4">The sequence shown here is derived from an EMBL/GenBank/DDBJ whole genome shotgun (WGS) entry which is preliminary data.</text>
</comment>
<dbReference type="EMBL" id="JBFAUK010000007">
    <property type="protein sequence ID" value="MEV5507276.1"/>
    <property type="molecule type" value="Genomic_DNA"/>
</dbReference>
<evidence type="ECO:0000256" key="2">
    <source>
        <dbReference type="SAM" id="SignalP"/>
    </source>
</evidence>
<dbReference type="Pfam" id="PF25275">
    <property type="entry name" value="Golvesin_C"/>
    <property type="match status" value="1"/>
</dbReference>
<evidence type="ECO:0000313" key="5">
    <source>
        <dbReference type="Proteomes" id="UP001552594"/>
    </source>
</evidence>
<dbReference type="InterPro" id="IPR033803">
    <property type="entry name" value="CBD-like_Golvesin-Xly"/>
</dbReference>
<gene>
    <name evidence="4" type="ORF">AB0L16_12465</name>
</gene>
<evidence type="ECO:0000313" key="4">
    <source>
        <dbReference type="EMBL" id="MEV5507276.1"/>
    </source>
</evidence>
<feature type="chain" id="PRO_5045729007" description="Golvesin/Xly CBD-like domain-containing protein" evidence="2">
    <location>
        <begin position="22"/>
        <end position="1437"/>
    </location>
</feature>
<feature type="domain" description="Golvesin/Xly CBD-like" evidence="3">
    <location>
        <begin position="902"/>
        <end position="980"/>
    </location>
</feature>
<evidence type="ECO:0000256" key="1">
    <source>
        <dbReference type="SAM" id="MobiDB-lite"/>
    </source>
</evidence>
<proteinExistence type="predicted"/>
<organism evidence="4 5">
    <name type="scientific">Streptomyces orinoci</name>
    <name type="common">Streptoverticillium orinoci</name>
    <dbReference type="NCBI Taxonomy" id="67339"/>
    <lineage>
        <taxon>Bacteria</taxon>
        <taxon>Bacillati</taxon>
        <taxon>Actinomycetota</taxon>
        <taxon>Actinomycetes</taxon>
        <taxon>Kitasatosporales</taxon>
        <taxon>Streptomycetaceae</taxon>
        <taxon>Streptomyces</taxon>
    </lineage>
</organism>
<name>A0ABV3JWK5_STRON</name>
<accession>A0ABV3JWK5</accession>
<evidence type="ECO:0000259" key="3">
    <source>
        <dbReference type="Pfam" id="PF25275"/>
    </source>
</evidence>
<keyword evidence="5" id="KW-1185">Reference proteome</keyword>
<reference evidence="4 5" key="1">
    <citation type="submission" date="2024-06" db="EMBL/GenBank/DDBJ databases">
        <title>The Natural Products Discovery Center: Release of the First 8490 Sequenced Strains for Exploring Actinobacteria Biosynthetic Diversity.</title>
        <authorList>
            <person name="Kalkreuter E."/>
            <person name="Kautsar S.A."/>
            <person name="Yang D."/>
            <person name="Bader C.D."/>
            <person name="Teijaro C.N."/>
            <person name="Fluegel L."/>
            <person name="Davis C.M."/>
            <person name="Simpson J.R."/>
            <person name="Lauterbach L."/>
            <person name="Steele A.D."/>
            <person name="Gui C."/>
            <person name="Meng S."/>
            <person name="Li G."/>
            <person name="Viehrig K."/>
            <person name="Ye F."/>
            <person name="Su P."/>
            <person name="Kiefer A.F."/>
            <person name="Nichols A."/>
            <person name="Cepeda A.J."/>
            <person name="Yan W."/>
            <person name="Fan B."/>
            <person name="Jiang Y."/>
            <person name="Adhikari A."/>
            <person name="Zheng C.-J."/>
            <person name="Schuster L."/>
            <person name="Cowan T.M."/>
            <person name="Smanski M.J."/>
            <person name="Chevrette M.G."/>
            <person name="De Carvalho L.P.S."/>
            <person name="Shen B."/>
        </authorList>
    </citation>
    <scope>NUCLEOTIDE SEQUENCE [LARGE SCALE GENOMIC DNA]</scope>
    <source>
        <strain evidence="4 5">NPDC052347</strain>
    </source>
</reference>
<sequence length="1437" mass="152481">MVTAAALATVAGLLQGTLAWAGQAQPAAARPPSSGPAAPNAVAPAHRNDLLGKNWQKSADRAWTTAGDATGFHVLVADAGAGYTWRTAATLSEPGLETDQWIGNACVTGSGKRAVVVYAPRAFTNRDYLFDRGAFTAIVDLRSGKVTKLPLNASLAYFNPGCGAGETAVVTQADAEGKSEQTRLQTVDTATGRIVSTGTIDGQATSAVPVGKDVIAAAGPHLIKVSPAGKADAVATTHGIATQLRPDAEGNVAFLEPGKGGKADVRQLRGRTVQTLAEGKLGQIGLAQGAGGKVFVTGRSTTAHAGLPATMRRITGAPAQAELSTNGELAIDQAVPRHLADTVASPLHRAATRAAEPVEIKATATGTSKPVAFTVPTRQTPAQAGTGGKPSPLLPFVAGGKSTGKKALARSGAKADDSGGPATDPVDEDRYCSVPRNDVHTQVLQPTPAQVEWAADMAIRGLLTSDHISRPADWHHSGLPAWSPQGMFPSHSLVTGGRVPAQVLLGILAQESNLWQATSHAEPGEYGNPLVGNFYGTNIYPGTDGYDPNLVWKVNWPKADCGYGIGQATDGMRISGHPKEHEGLLPPAMQQAVALDYATNIAYSIEILQDKWNELHTAGTQIKLNDDDPARPENWFAAVWDYNGGLNVRGSNPDLPNAWGLGWANNPSNPKYPVRGAFLDNNHYADAAKPQNWTYEEKVMGWGAFPIDTGHSYDDNGKPNGGNTHGYGAAWWTDPMARTFAIKPPFGTFCDATNGCDPGAPPVCHTVACYNQHWFNHDVTWKNCGNKPTAPNGPVRECGNEYLTYKTVRGEPGDAHPPTGPCDSGALPGGTVLVDDEPDDAPQNRCGSHGWSSNGSFSWEFRPDDKGSYEAKEDLHQMGGGFGGHYWFSHARQPNNWDNYLTTKGTWTPHLSDHIYKVQAFIPYPSQTTKSAHYEITTKDGKVRERVVDQSKANNAWLTIGYFQLGSNAKVSLSNVTSDSTSGELDVAYDALAFVPVEGTYEHHTLDAAAIFESNQNLDTDTPWLMKTPMRTRQTIYDWAHSRTAGGPAFDGHGGVIGLSHFKVCPNGEFDDLCVGPNVATATKVWQADVEAAGTDPNHHPSEADWLGFAIPAPPATIDEHTFDDDRSYKIKTHIDASYIVGPDGKIIPGSEEVADSSRTGNTEIAPFVREFIQATVKDYGSLGVTLPDLSFDAKDGNVTGQTTHVENPLVTGVTPGQAYRPAQKPTSIDSSGRCVTTKYISGGSIGYRPLDEAPGTDTNVSAWADKLKSLAAKRLIPDDVADTAGDIYSLFFRKPEIDVAGTPQGSLFNMAPPIWQEVSMGFCAGGTVKSTAAADIDDDPATGIVYQSYMPNLYLYLDGHMVDENGRPTSGPVQHGDFRSFSNVPPGDDHHTGYGSCGTEIRGNGGNPWSLKAMPSGLPGGTPGVPMFCDDGSHAE</sequence>
<feature type="region of interest" description="Disordered" evidence="1">
    <location>
        <begin position="370"/>
        <end position="429"/>
    </location>
</feature>
<feature type="region of interest" description="Disordered" evidence="1">
    <location>
        <begin position="809"/>
        <end position="849"/>
    </location>
</feature>
<protein>
    <recommendedName>
        <fullName evidence="3">Golvesin/Xly CBD-like domain-containing protein</fullName>
    </recommendedName>
</protein>
<dbReference type="Proteomes" id="UP001552594">
    <property type="component" value="Unassembled WGS sequence"/>
</dbReference>
<dbReference type="RefSeq" id="WP_109278990.1">
    <property type="nucleotide sequence ID" value="NZ_JBFAUK010000007.1"/>
</dbReference>